<dbReference type="GO" id="GO:0016020">
    <property type="term" value="C:membrane"/>
    <property type="evidence" value="ECO:0007669"/>
    <property type="project" value="InterPro"/>
</dbReference>
<dbReference type="Gene3D" id="3.30.565.10">
    <property type="entry name" value="Histidine kinase-like ATPase, C-terminal domain"/>
    <property type="match status" value="1"/>
</dbReference>
<dbReference type="Pfam" id="PF05384">
    <property type="entry name" value="DegS"/>
    <property type="match status" value="1"/>
</dbReference>
<dbReference type="OrthoDB" id="9781904at2"/>
<proteinExistence type="predicted"/>
<dbReference type="STRING" id="498761.HM1_1195"/>
<dbReference type="InterPro" id="IPR003594">
    <property type="entry name" value="HATPase_dom"/>
</dbReference>
<feature type="coiled-coil region" evidence="6">
    <location>
        <begin position="29"/>
        <end position="134"/>
    </location>
</feature>
<gene>
    <name evidence="8" type="ORF">HM1_1195</name>
</gene>
<evidence type="ECO:0000313" key="8">
    <source>
        <dbReference type="EMBL" id="ABZ83379.1"/>
    </source>
</evidence>
<dbReference type="KEGG" id="hmo:HM1_1195"/>
<dbReference type="InterPro" id="IPR011712">
    <property type="entry name" value="Sig_transdc_His_kin_sub3_dim/P"/>
</dbReference>
<evidence type="ECO:0000259" key="7">
    <source>
        <dbReference type="SMART" id="SM00387"/>
    </source>
</evidence>
<dbReference type="PIRSF" id="PIRSF003169">
    <property type="entry name" value="STHK_DegS"/>
    <property type="match status" value="1"/>
</dbReference>
<dbReference type="InterPro" id="IPR050482">
    <property type="entry name" value="Sensor_HK_TwoCompSys"/>
</dbReference>
<dbReference type="InterPro" id="IPR036890">
    <property type="entry name" value="HATPase_C_sf"/>
</dbReference>
<dbReference type="HOGENOM" id="CLU_000445_20_0_9"/>
<protein>
    <recommendedName>
        <fullName evidence="2">histidine kinase</fullName>
        <ecNumber evidence="2">2.7.13.3</ecNumber>
    </recommendedName>
</protein>
<dbReference type="CDD" id="cd16917">
    <property type="entry name" value="HATPase_UhpB-NarQ-NarX-like"/>
    <property type="match status" value="1"/>
</dbReference>
<evidence type="ECO:0000256" key="6">
    <source>
        <dbReference type="SAM" id="Coils"/>
    </source>
</evidence>
<dbReference type="InterPro" id="IPR008595">
    <property type="entry name" value="DegS"/>
</dbReference>
<sequence length="382" mass="44060">MPDASTLDKIVRQTIESIENAKEQIFAIAEDARTECSRLQKDLQEVREKAQAVIAQVDLLTLKERQARLRLVEVSRELKRYTEEDIRLAYEQARDIQVNLAVLREREGQLRAKRDELERRLRHLEGMVQRAEQLMNQVGVVLDFMGGNLKDLHVKMDEAQVRQQAALRIIMAQDRERFRLAREIHDGPAQGMNSLVLQVELCERLLQTDPGRVRRELQELKGRLRDSLKELRKILYDLRPHGLDDQGLIEAIRRYTADFSERTGLAVETRFFGQACRLERAYEVAIFRMIQEALQNVWKHAGAKRVQVAFEIAPQAVSVIVRDDGVGFDVADIFARPGDRFGLCGMRERAELLDGEWEVLSRPGQGTQIKFRIPLKSENDGE</sequence>
<dbReference type="SMART" id="SM00387">
    <property type="entry name" value="HATPase_c"/>
    <property type="match status" value="1"/>
</dbReference>
<feature type="domain" description="Histidine kinase/HSP90-like ATPase" evidence="7">
    <location>
        <begin position="281"/>
        <end position="377"/>
    </location>
</feature>
<dbReference type="Pfam" id="PF02518">
    <property type="entry name" value="HATPase_c"/>
    <property type="match status" value="1"/>
</dbReference>
<dbReference type="PANTHER" id="PTHR24421:SF55">
    <property type="entry name" value="SENSOR HISTIDINE KINASE YDFH"/>
    <property type="match status" value="1"/>
</dbReference>
<keyword evidence="5" id="KW-0902">Two-component regulatory system</keyword>
<dbReference type="Gene3D" id="1.20.5.1930">
    <property type="match status" value="1"/>
</dbReference>
<dbReference type="EC" id="2.7.13.3" evidence="2"/>
<dbReference type="AlphaFoldDB" id="B0TH54"/>
<organism evidence="8 9">
    <name type="scientific">Heliobacterium modesticaldum (strain ATCC 51547 / Ice1)</name>
    <dbReference type="NCBI Taxonomy" id="498761"/>
    <lineage>
        <taxon>Bacteria</taxon>
        <taxon>Bacillati</taxon>
        <taxon>Bacillota</taxon>
        <taxon>Clostridia</taxon>
        <taxon>Eubacteriales</taxon>
        <taxon>Heliobacteriaceae</taxon>
        <taxon>Heliomicrobium</taxon>
    </lineage>
</organism>
<evidence type="ECO:0000256" key="2">
    <source>
        <dbReference type="ARBA" id="ARBA00012438"/>
    </source>
</evidence>
<evidence type="ECO:0000313" key="9">
    <source>
        <dbReference type="Proteomes" id="UP000008550"/>
    </source>
</evidence>
<comment type="catalytic activity">
    <reaction evidence="1">
        <text>ATP + protein L-histidine = ADP + protein N-phospho-L-histidine.</text>
        <dbReference type="EC" id="2.7.13.3"/>
    </reaction>
</comment>
<evidence type="ECO:0000256" key="5">
    <source>
        <dbReference type="ARBA" id="ARBA00023012"/>
    </source>
</evidence>
<keyword evidence="6" id="KW-0175">Coiled coil</keyword>
<keyword evidence="9" id="KW-1185">Reference proteome</keyword>
<evidence type="ECO:0000256" key="3">
    <source>
        <dbReference type="ARBA" id="ARBA00022679"/>
    </source>
</evidence>
<dbReference type="InterPro" id="IPR016381">
    <property type="entry name" value="Sig_transdc_His_kinase_DegS"/>
</dbReference>
<dbReference type="Pfam" id="PF07730">
    <property type="entry name" value="HisKA_3"/>
    <property type="match status" value="1"/>
</dbReference>
<name>B0TH54_HELMI</name>
<dbReference type="Proteomes" id="UP000008550">
    <property type="component" value="Chromosome"/>
</dbReference>
<accession>B0TH54</accession>
<reference evidence="8 9" key="1">
    <citation type="journal article" date="2008" name="J. Bacteriol.">
        <title>The genome of Heliobacterium modesticaldum, a phototrophic representative of the Firmicutes containing the simplest photosynthetic apparatus.</title>
        <authorList>
            <person name="Sattley W.M."/>
            <person name="Madigan M.T."/>
            <person name="Swingley W.D."/>
            <person name="Cheung P.C."/>
            <person name="Clocksin K.M."/>
            <person name="Conrad A.L."/>
            <person name="Dejesa L.C."/>
            <person name="Honchak B.M."/>
            <person name="Jung D.O."/>
            <person name="Karbach L.E."/>
            <person name="Kurdoglu A."/>
            <person name="Lahiri S."/>
            <person name="Mastrian S.D."/>
            <person name="Page L.E."/>
            <person name="Taylor H.L."/>
            <person name="Wang Z.T."/>
            <person name="Raymond J."/>
            <person name="Chen M."/>
            <person name="Blankenship R.E."/>
            <person name="Touchman J.W."/>
        </authorList>
    </citation>
    <scope>NUCLEOTIDE SEQUENCE [LARGE SCALE GENOMIC DNA]</scope>
    <source>
        <strain evidence="9">ATCC 51547 / Ice1</strain>
    </source>
</reference>
<dbReference type="RefSeq" id="WP_012281911.1">
    <property type="nucleotide sequence ID" value="NC_010337.2"/>
</dbReference>
<evidence type="ECO:0000256" key="4">
    <source>
        <dbReference type="ARBA" id="ARBA00022777"/>
    </source>
</evidence>
<dbReference type="PANTHER" id="PTHR24421">
    <property type="entry name" value="NITRATE/NITRITE SENSOR PROTEIN NARX-RELATED"/>
    <property type="match status" value="1"/>
</dbReference>
<keyword evidence="3" id="KW-0808">Transferase</keyword>
<dbReference type="EMBL" id="CP000930">
    <property type="protein sequence ID" value="ABZ83379.1"/>
    <property type="molecule type" value="Genomic_DNA"/>
</dbReference>
<dbReference type="SUPFAM" id="SSF55874">
    <property type="entry name" value="ATPase domain of HSP90 chaperone/DNA topoisomerase II/histidine kinase"/>
    <property type="match status" value="1"/>
</dbReference>
<evidence type="ECO:0000256" key="1">
    <source>
        <dbReference type="ARBA" id="ARBA00000085"/>
    </source>
</evidence>
<dbReference type="eggNOG" id="COG4585">
    <property type="taxonomic scope" value="Bacteria"/>
</dbReference>
<dbReference type="GO" id="GO:0046983">
    <property type="term" value="F:protein dimerization activity"/>
    <property type="evidence" value="ECO:0007669"/>
    <property type="project" value="InterPro"/>
</dbReference>
<dbReference type="GO" id="GO:0000155">
    <property type="term" value="F:phosphorelay sensor kinase activity"/>
    <property type="evidence" value="ECO:0007669"/>
    <property type="project" value="InterPro"/>
</dbReference>
<keyword evidence="4 8" id="KW-0418">Kinase</keyword>